<evidence type="ECO:0000256" key="6">
    <source>
        <dbReference type="ARBA" id="ARBA00022741"/>
    </source>
</evidence>
<keyword evidence="3" id="KW-0808">Transferase</keyword>
<evidence type="ECO:0000256" key="1">
    <source>
        <dbReference type="ARBA" id="ARBA00001946"/>
    </source>
</evidence>
<comment type="similarity">
    <text evidence="10">Belongs to the MntA antitoxin family.</text>
</comment>
<evidence type="ECO:0000256" key="12">
    <source>
        <dbReference type="ARBA" id="ARBA00048696"/>
    </source>
</evidence>
<evidence type="ECO:0000256" key="5">
    <source>
        <dbReference type="ARBA" id="ARBA00022723"/>
    </source>
</evidence>
<dbReference type="PANTHER" id="PTHR33571:SF12">
    <property type="entry name" value="BSL3053 PROTEIN"/>
    <property type="match status" value="1"/>
</dbReference>
<comment type="catalytic activity">
    <reaction evidence="11">
        <text>O-(5'-adenylyl)-L-tyrosyl-[protein] + ATP = O-[5'-(adenylyl-(5'-&gt;3')-adenylyl)]-L-tyrosyl-[protein] + diphosphate</text>
        <dbReference type="Rhea" id="RHEA:66528"/>
        <dbReference type="Rhea" id="RHEA-COMP:13846"/>
        <dbReference type="Rhea" id="RHEA-COMP:17046"/>
        <dbReference type="ChEBI" id="CHEBI:30616"/>
        <dbReference type="ChEBI" id="CHEBI:33019"/>
        <dbReference type="ChEBI" id="CHEBI:83624"/>
        <dbReference type="ChEBI" id="CHEBI:167160"/>
    </reaction>
</comment>
<organism evidence="14 15">
    <name type="scientific">Methanoculleus frigidifontis</name>
    <dbReference type="NCBI Taxonomy" id="2584085"/>
    <lineage>
        <taxon>Archaea</taxon>
        <taxon>Methanobacteriati</taxon>
        <taxon>Methanobacteriota</taxon>
        <taxon>Stenosarchaea group</taxon>
        <taxon>Methanomicrobia</taxon>
        <taxon>Methanomicrobiales</taxon>
        <taxon>Methanomicrobiaceae</taxon>
        <taxon>Methanoculleus</taxon>
    </lineage>
</organism>
<comment type="catalytic activity">
    <reaction evidence="12">
        <text>L-tyrosyl-[protein] + ATP = O-(5'-adenylyl)-L-tyrosyl-[protein] + diphosphate</text>
        <dbReference type="Rhea" id="RHEA:54288"/>
        <dbReference type="Rhea" id="RHEA-COMP:10136"/>
        <dbReference type="Rhea" id="RHEA-COMP:13846"/>
        <dbReference type="ChEBI" id="CHEBI:30616"/>
        <dbReference type="ChEBI" id="CHEBI:33019"/>
        <dbReference type="ChEBI" id="CHEBI:46858"/>
        <dbReference type="ChEBI" id="CHEBI:83624"/>
        <dbReference type="EC" id="2.7.7.108"/>
    </reaction>
</comment>
<protein>
    <recommendedName>
        <fullName evidence="9">protein adenylyltransferase</fullName>
        <ecNumber evidence="9">2.7.7.108</ecNumber>
    </recommendedName>
</protein>
<dbReference type="EMBL" id="VCYH01000002">
    <property type="protein sequence ID" value="MDN7024108.1"/>
    <property type="molecule type" value="Genomic_DNA"/>
</dbReference>
<dbReference type="EC" id="2.7.7.108" evidence="9"/>
<evidence type="ECO:0000256" key="11">
    <source>
        <dbReference type="ARBA" id="ARBA00047518"/>
    </source>
</evidence>
<reference evidence="14" key="1">
    <citation type="submission" date="2019-05" db="EMBL/GenBank/DDBJ databases">
        <title>Methanoculleus sp. FWC-SCC1, a methanogenic archaeon isolated from deep marine cold seep.</title>
        <authorList>
            <person name="Chen Y.-W."/>
            <person name="Chen S.-C."/>
            <person name="Teng N.-H."/>
            <person name="Lai M.-C."/>
        </authorList>
    </citation>
    <scope>NUCLEOTIDE SEQUENCE</scope>
    <source>
        <strain evidence="14">FWC-SCC1</strain>
    </source>
</reference>
<comment type="cofactor">
    <cofactor evidence="1">
        <name>Mg(2+)</name>
        <dbReference type="ChEBI" id="CHEBI:18420"/>
    </cofactor>
</comment>
<dbReference type="CDD" id="cd05403">
    <property type="entry name" value="NT_KNTase_like"/>
    <property type="match status" value="1"/>
</dbReference>
<evidence type="ECO:0000256" key="2">
    <source>
        <dbReference type="ARBA" id="ARBA00022649"/>
    </source>
</evidence>
<evidence type="ECO:0000256" key="4">
    <source>
        <dbReference type="ARBA" id="ARBA00022695"/>
    </source>
</evidence>
<dbReference type="SUPFAM" id="SSF81301">
    <property type="entry name" value="Nucleotidyltransferase"/>
    <property type="match status" value="1"/>
</dbReference>
<dbReference type="InterPro" id="IPR043519">
    <property type="entry name" value="NT_sf"/>
</dbReference>
<dbReference type="Gene3D" id="3.30.460.10">
    <property type="entry name" value="Beta Polymerase, domain 2"/>
    <property type="match status" value="1"/>
</dbReference>
<evidence type="ECO:0000313" key="14">
    <source>
        <dbReference type="EMBL" id="MDN7024108.1"/>
    </source>
</evidence>
<keyword evidence="8" id="KW-0460">Magnesium</keyword>
<dbReference type="InterPro" id="IPR002934">
    <property type="entry name" value="Polymerase_NTP_transf_dom"/>
</dbReference>
<gene>
    <name evidence="14" type="ORF">FGU65_04245</name>
</gene>
<dbReference type="RefSeq" id="WP_301663195.1">
    <property type="nucleotide sequence ID" value="NZ_VCYH01000002.1"/>
</dbReference>
<comment type="caution">
    <text evidence="14">The sequence shown here is derived from an EMBL/GenBank/DDBJ whole genome shotgun (WGS) entry which is preliminary data.</text>
</comment>
<evidence type="ECO:0000313" key="15">
    <source>
        <dbReference type="Proteomes" id="UP001168338"/>
    </source>
</evidence>
<dbReference type="Pfam" id="PF01909">
    <property type="entry name" value="NTP_transf_2"/>
    <property type="match status" value="1"/>
</dbReference>
<name>A0ABT8M861_9EURY</name>
<evidence type="ECO:0000256" key="9">
    <source>
        <dbReference type="ARBA" id="ARBA00034531"/>
    </source>
</evidence>
<evidence type="ECO:0000256" key="7">
    <source>
        <dbReference type="ARBA" id="ARBA00022840"/>
    </source>
</evidence>
<evidence type="ECO:0000256" key="10">
    <source>
        <dbReference type="ARBA" id="ARBA00038276"/>
    </source>
</evidence>
<evidence type="ECO:0000259" key="13">
    <source>
        <dbReference type="Pfam" id="PF01909"/>
    </source>
</evidence>
<proteinExistence type="inferred from homology"/>
<keyword evidence="2" id="KW-1277">Toxin-antitoxin system</keyword>
<dbReference type="Proteomes" id="UP001168338">
    <property type="component" value="Unassembled WGS sequence"/>
</dbReference>
<keyword evidence="4" id="KW-0548">Nucleotidyltransferase</keyword>
<dbReference type="PANTHER" id="PTHR33571">
    <property type="entry name" value="SSL8005 PROTEIN"/>
    <property type="match status" value="1"/>
</dbReference>
<evidence type="ECO:0000256" key="8">
    <source>
        <dbReference type="ARBA" id="ARBA00022842"/>
    </source>
</evidence>
<keyword evidence="7" id="KW-0067">ATP-binding</keyword>
<evidence type="ECO:0000256" key="3">
    <source>
        <dbReference type="ARBA" id="ARBA00022679"/>
    </source>
</evidence>
<accession>A0ABT8M861</accession>
<keyword evidence="6" id="KW-0547">Nucleotide-binding</keyword>
<feature type="domain" description="Polymerase nucleotidyl transferase" evidence="13">
    <location>
        <begin position="18"/>
        <end position="93"/>
    </location>
</feature>
<sequence length="97" mass="10857">MSVTLDAVRKKRSRILAIAERHGATNLRVFGSVARGEADFGSDLDLLVEMEPGRSLLDHIALIQDLEEDLGCRVDVVTEKALKERYRVRILSELVPL</sequence>
<keyword evidence="15" id="KW-1185">Reference proteome</keyword>
<keyword evidence="5" id="KW-0479">Metal-binding</keyword>
<dbReference type="InterPro" id="IPR052038">
    <property type="entry name" value="Type-VII_TA_antitoxin"/>
</dbReference>